<feature type="coiled-coil region" evidence="3">
    <location>
        <begin position="276"/>
        <end position="324"/>
    </location>
</feature>
<dbReference type="GO" id="GO:0005198">
    <property type="term" value="F:structural molecule activity"/>
    <property type="evidence" value="ECO:0007669"/>
    <property type="project" value="InterPro"/>
</dbReference>
<dbReference type="RefSeq" id="XP_031430377.2">
    <property type="nucleotide sequence ID" value="XM_031574517.2"/>
</dbReference>
<dbReference type="FunFam" id="1.20.5.170:FF:000002">
    <property type="entry name" value="Type I keratin KA11"/>
    <property type="match status" value="1"/>
</dbReference>
<accession>A0A6P8G4A5</accession>
<evidence type="ECO:0000256" key="3">
    <source>
        <dbReference type="SAM" id="Coils"/>
    </source>
</evidence>
<dbReference type="Pfam" id="PF00038">
    <property type="entry name" value="Filament"/>
    <property type="match status" value="1"/>
</dbReference>
<dbReference type="AlphaFoldDB" id="A0A6P8G4A5"/>
<dbReference type="Proteomes" id="UP000515152">
    <property type="component" value="Chromosome 1"/>
</dbReference>
<organism evidence="5 6">
    <name type="scientific">Clupea harengus</name>
    <name type="common">Atlantic herring</name>
    <dbReference type="NCBI Taxonomy" id="7950"/>
    <lineage>
        <taxon>Eukaryota</taxon>
        <taxon>Metazoa</taxon>
        <taxon>Chordata</taxon>
        <taxon>Craniata</taxon>
        <taxon>Vertebrata</taxon>
        <taxon>Euteleostomi</taxon>
        <taxon>Actinopterygii</taxon>
        <taxon>Neopterygii</taxon>
        <taxon>Teleostei</taxon>
        <taxon>Clupei</taxon>
        <taxon>Clupeiformes</taxon>
        <taxon>Clupeoidei</taxon>
        <taxon>Clupeidae</taxon>
        <taxon>Clupea</taxon>
    </lineage>
</organism>
<feature type="domain" description="IF rod" evidence="4">
    <location>
        <begin position="21"/>
        <end position="332"/>
    </location>
</feature>
<evidence type="ECO:0000256" key="2">
    <source>
        <dbReference type="ARBA" id="ARBA00023054"/>
    </source>
</evidence>
<feature type="coiled-coil region" evidence="3">
    <location>
        <begin position="25"/>
        <end position="59"/>
    </location>
</feature>
<dbReference type="GeneID" id="105888676"/>
<dbReference type="InterPro" id="IPR002957">
    <property type="entry name" value="Keratin_I"/>
</dbReference>
<keyword evidence="5" id="KW-1185">Reference proteome</keyword>
<proteinExistence type="predicted"/>
<protein>
    <submittedName>
        <fullName evidence="6">Keratin, type I cytoskeletal 13-like</fullName>
    </submittedName>
</protein>
<dbReference type="InterPro" id="IPR039008">
    <property type="entry name" value="IF_rod_dom"/>
</dbReference>
<dbReference type="PANTHER" id="PTHR23239">
    <property type="entry name" value="INTERMEDIATE FILAMENT"/>
    <property type="match status" value="1"/>
</dbReference>
<dbReference type="FunFam" id="1.20.5.500:FF:000001">
    <property type="entry name" value="Type II keratin 23"/>
    <property type="match status" value="1"/>
</dbReference>
<dbReference type="KEGG" id="char:105888676"/>
<dbReference type="SMART" id="SM01391">
    <property type="entry name" value="Filament"/>
    <property type="match status" value="1"/>
</dbReference>
<evidence type="ECO:0000313" key="6">
    <source>
        <dbReference type="RefSeq" id="XP_031430377.2"/>
    </source>
</evidence>
<name>A0A6P8G4A5_CLUHA</name>
<keyword evidence="2 3" id="KW-0175">Coiled coil</keyword>
<dbReference type="OrthoDB" id="2441647at2759"/>
<evidence type="ECO:0000259" key="4">
    <source>
        <dbReference type="PROSITE" id="PS51842"/>
    </source>
</evidence>
<reference evidence="6" key="1">
    <citation type="submission" date="2025-08" db="UniProtKB">
        <authorList>
            <consortium name="RefSeq"/>
        </authorList>
    </citation>
    <scope>IDENTIFICATION</scope>
</reference>
<evidence type="ECO:0000256" key="1">
    <source>
        <dbReference type="ARBA" id="ARBA00022754"/>
    </source>
</evidence>
<sequence length="365" mass="41630">MPLSYSRRSSLSDTMDVTTNEKATMQNLNDRLATYLEKVRSLEKSNAELELKIRQFMDSKASPASRDHRGHLAVMSDLQAQIRQSSQENGALFLSIDNGKLALEDFKVKYENELALRQSVEEDIAGLRRLMDTLTLARSDLETQIEELQEELIVLTKNHEEDLSDIQAQMSGQVDVAVDAAPQEDLSKIMEDIRRHYETITSKNRKELEVWFQSKTEEINKEVIVKTETLKTSKSETTDIRRNFQGLEIELQSQLSMKSSLEGTLQEVQSQYTYMLGGFQEKVLTLEDQLSQLRADMEGQSNEYQRLLDTKTRLELEIAEYRRLLEGDINYTPTASTAKAKIIILTEEIVDGTVVKSSSTTANEK</sequence>
<dbReference type="PROSITE" id="PS51842">
    <property type="entry name" value="IF_ROD_2"/>
    <property type="match status" value="1"/>
</dbReference>
<keyword evidence="1" id="KW-0403">Intermediate filament</keyword>
<feature type="coiled-coil region" evidence="3">
    <location>
        <begin position="131"/>
        <end position="165"/>
    </location>
</feature>
<evidence type="ECO:0000313" key="5">
    <source>
        <dbReference type="Proteomes" id="UP000515152"/>
    </source>
</evidence>
<gene>
    <name evidence="6" type="primary">LOC105888676</name>
</gene>
<dbReference type="GO" id="GO:0005882">
    <property type="term" value="C:intermediate filament"/>
    <property type="evidence" value="ECO:0007669"/>
    <property type="project" value="UniProtKB-KW"/>
</dbReference>
<dbReference type="PANTHER" id="PTHR23239:SF367">
    <property type="entry name" value="KERATIN 15-RELATED"/>
    <property type="match status" value="1"/>
</dbReference>